<evidence type="ECO:0000313" key="3">
    <source>
        <dbReference type="Proteomes" id="UP001418222"/>
    </source>
</evidence>
<feature type="region of interest" description="Disordered" evidence="1">
    <location>
        <begin position="42"/>
        <end position="115"/>
    </location>
</feature>
<evidence type="ECO:0000313" key="2">
    <source>
        <dbReference type="EMBL" id="KAK8918353.1"/>
    </source>
</evidence>
<reference evidence="2 3" key="1">
    <citation type="journal article" date="2022" name="Nat. Plants">
        <title>Genomes of leafy and leafless Platanthera orchids illuminate the evolution of mycoheterotrophy.</title>
        <authorList>
            <person name="Li M.H."/>
            <person name="Liu K.W."/>
            <person name="Li Z."/>
            <person name="Lu H.C."/>
            <person name="Ye Q.L."/>
            <person name="Zhang D."/>
            <person name="Wang J.Y."/>
            <person name="Li Y.F."/>
            <person name="Zhong Z.M."/>
            <person name="Liu X."/>
            <person name="Yu X."/>
            <person name="Liu D.K."/>
            <person name="Tu X.D."/>
            <person name="Liu B."/>
            <person name="Hao Y."/>
            <person name="Liao X.Y."/>
            <person name="Jiang Y.T."/>
            <person name="Sun W.H."/>
            <person name="Chen J."/>
            <person name="Chen Y.Q."/>
            <person name="Ai Y."/>
            <person name="Zhai J.W."/>
            <person name="Wu S.S."/>
            <person name="Zhou Z."/>
            <person name="Hsiao Y.Y."/>
            <person name="Wu W.L."/>
            <person name="Chen Y.Y."/>
            <person name="Lin Y.F."/>
            <person name="Hsu J.L."/>
            <person name="Li C.Y."/>
            <person name="Wang Z.W."/>
            <person name="Zhao X."/>
            <person name="Zhong W.Y."/>
            <person name="Ma X.K."/>
            <person name="Ma L."/>
            <person name="Huang J."/>
            <person name="Chen G.Z."/>
            <person name="Huang M.Z."/>
            <person name="Huang L."/>
            <person name="Peng D.H."/>
            <person name="Luo Y.B."/>
            <person name="Zou S.Q."/>
            <person name="Chen S.P."/>
            <person name="Lan S."/>
            <person name="Tsai W.C."/>
            <person name="Van de Peer Y."/>
            <person name="Liu Z.J."/>
        </authorList>
    </citation>
    <scope>NUCLEOTIDE SEQUENCE [LARGE SCALE GENOMIC DNA]</scope>
    <source>
        <strain evidence="2">Lor287</strain>
    </source>
</reference>
<feature type="compositionally biased region" description="Basic and acidic residues" evidence="1">
    <location>
        <begin position="61"/>
        <end position="71"/>
    </location>
</feature>
<name>A0AAP0AWY2_9ASPA</name>
<evidence type="ECO:0000256" key="1">
    <source>
        <dbReference type="SAM" id="MobiDB-lite"/>
    </source>
</evidence>
<dbReference type="EMBL" id="JBBWWQ010000019">
    <property type="protein sequence ID" value="KAK8918353.1"/>
    <property type="molecule type" value="Genomic_DNA"/>
</dbReference>
<feature type="compositionally biased region" description="Basic and acidic residues" evidence="1">
    <location>
        <begin position="87"/>
        <end position="96"/>
    </location>
</feature>
<organism evidence="2 3">
    <name type="scientific">Platanthera zijinensis</name>
    <dbReference type="NCBI Taxonomy" id="2320716"/>
    <lineage>
        <taxon>Eukaryota</taxon>
        <taxon>Viridiplantae</taxon>
        <taxon>Streptophyta</taxon>
        <taxon>Embryophyta</taxon>
        <taxon>Tracheophyta</taxon>
        <taxon>Spermatophyta</taxon>
        <taxon>Magnoliopsida</taxon>
        <taxon>Liliopsida</taxon>
        <taxon>Asparagales</taxon>
        <taxon>Orchidaceae</taxon>
        <taxon>Orchidoideae</taxon>
        <taxon>Orchideae</taxon>
        <taxon>Orchidinae</taxon>
        <taxon>Platanthera</taxon>
    </lineage>
</organism>
<accession>A0AAP0AWY2</accession>
<comment type="caution">
    <text evidence="2">The sequence shown here is derived from an EMBL/GenBank/DDBJ whole genome shotgun (WGS) entry which is preliminary data.</text>
</comment>
<dbReference type="Proteomes" id="UP001418222">
    <property type="component" value="Unassembled WGS sequence"/>
</dbReference>
<keyword evidence="3" id="KW-1185">Reference proteome</keyword>
<gene>
    <name evidence="2" type="ORF">KSP39_PZI021633</name>
</gene>
<protein>
    <submittedName>
        <fullName evidence="2">Uncharacterized protein</fullName>
    </submittedName>
</protein>
<sequence>MRSIRSVRSLAPPIVADAQKREWILVAQARRVHTVQVKEDIHKNCKKKGDKGYTSAEEEPEKCAGEGRAVDPNEALCAGRRRRGRKIDRDRRRRGEAASPGKKHAGHAPPDKRRN</sequence>
<proteinExistence type="predicted"/>
<dbReference type="AlphaFoldDB" id="A0AAP0AWY2"/>